<dbReference type="GO" id="GO:0016491">
    <property type="term" value="F:oxidoreductase activity"/>
    <property type="evidence" value="ECO:0007669"/>
    <property type="project" value="UniProtKB-KW"/>
</dbReference>
<dbReference type="Pfam" id="PF00106">
    <property type="entry name" value="adh_short"/>
    <property type="match status" value="1"/>
</dbReference>
<dbReference type="InterPro" id="IPR036291">
    <property type="entry name" value="NAD(P)-bd_dom_sf"/>
</dbReference>
<dbReference type="Proteomes" id="UP000077266">
    <property type="component" value="Unassembled WGS sequence"/>
</dbReference>
<dbReference type="InParanoid" id="A0A165KF17"/>
<keyword evidence="3" id="KW-0560">Oxidoreductase</keyword>
<dbReference type="PANTHER" id="PTHR24320">
    <property type="entry name" value="RETINOL DEHYDROGENASE"/>
    <property type="match status" value="1"/>
</dbReference>
<organism evidence="4 5">
    <name type="scientific">Exidia glandulosa HHB12029</name>
    <dbReference type="NCBI Taxonomy" id="1314781"/>
    <lineage>
        <taxon>Eukaryota</taxon>
        <taxon>Fungi</taxon>
        <taxon>Dikarya</taxon>
        <taxon>Basidiomycota</taxon>
        <taxon>Agaricomycotina</taxon>
        <taxon>Agaricomycetes</taxon>
        <taxon>Auriculariales</taxon>
        <taxon>Exidiaceae</taxon>
        <taxon>Exidia</taxon>
    </lineage>
</organism>
<evidence type="ECO:0000256" key="1">
    <source>
        <dbReference type="ARBA" id="ARBA00006484"/>
    </source>
</evidence>
<proteinExistence type="inferred from homology"/>
<sequence>MYTRLKHSVKQLFPPAPTWKVDDIPDQTGRVHVVTGGCAGIGYETVKALLNKNAKVYMAARSRAKSEDAIAKLKTETGHEALFLELDLASLSSVKRSAEELLQKEKEIHVLYDNAGVMFTDPKLLTEDGYDLTFGTNVLGHFYFTQLLLPALLAARARVVIVSSVAMLCFPFTTLNMDILKDGPARDKFNGVTSKYWMYGKSKLANCVHAQELHRRYAKDGLTVISVNPGNIRTDLYQHTAGPLRLVAFDAFMHPPPFGALSSLYSGTAPEAAELGGKFIVPWARVGTPAPKAVDPKVGTQLWTWLEEQVSLYEKSKL</sequence>
<dbReference type="STRING" id="1314781.A0A165KF17"/>
<comment type="similarity">
    <text evidence="1">Belongs to the short-chain dehydrogenases/reductases (SDR) family.</text>
</comment>
<dbReference type="AlphaFoldDB" id="A0A165KF17"/>
<dbReference type="SUPFAM" id="SSF51735">
    <property type="entry name" value="NAD(P)-binding Rossmann-fold domains"/>
    <property type="match status" value="1"/>
</dbReference>
<protein>
    <submittedName>
        <fullName evidence="4">NAD(P)-binding protein</fullName>
    </submittedName>
</protein>
<dbReference type="PANTHER" id="PTHR24320:SF282">
    <property type="entry name" value="WW DOMAIN-CONTAINING OXIDOREDUCTASE"/>
    <property type="match status" value="1"/>
</dbReference>
<gene>
    <name evidence="4" type="ORF">EXIGLDRAFT_643309</name>
</gene>
<evidence type="ECO:0000256" key="2">
    <source>
        <dbReference type="ARBA" id="ARBA00022857"/>
    </source>
</evidence>
<accession>A0A165KF17</accession>
<evidence type="ECO:0000313" key="4">
    <source>
        <dbReference type="EMBL" id="KZV96236.1"/>
    </source>
</evidence>
<dbReference type="OrthoDB" id="191139at2759"/>
<keyword evidence="2" id="KW-0521">NADP</keyword>
<dbReference type="PRINTS" id="PR00081">
    <property type="entry name" value="GDHRDH"/>
</dbReference>
<dbReference type="EMBL" id="KV425945">
    <property type="protein sequence ID" value="KZV96236.1"/>
    <property type="molecule type" value="Genomic_DNA"/>
</dbReference>
<dbReference type="Gene3D" id="3.40.50.720">
    <property type="entry name" value="NAD(P)-binding Rossmann-like Domain"/>
    <property type="match status" value="1"/>
</dbReference>
<evidence type="ECO:0000313" key="5">
    <source>
        <dbReference type="Proteomes" id="UP000077266"/>
    </source>
</evidence>
<name>A0A165KF17_EXIGL</name>
<keyword evidence="5" id="KW-1185">Reference proteome</keyword>
<reference evidence="4 5" key="1">
    <citation type="journal article" date="2016" name="Mol. Biol. Evol.">
        <title>Comparative Genomics of Early-Diverging Mushroom-Forming Fungi Provides Insights into the Origins of Lignocellulose Decay Capabilities.</title>
        <authorList>
            <person name="Nagy L.G."/>
            <person name="Riley R."/>
            <person name="Tritt A."/>
            <person name="Adam C."/>
            <person name="Daum C."/>
            <person name="Floudas D."/>
            <person name="Sun H."/>
            <person name="Yadav J.S."/>
            <person name="Pangilinan J."/>
            <person name="Larsson K.H."/>
            <person name="Matsuura K."/>
            <person name="Barry K."/>
            <person name="Labutti K."/>
            <person name="Kuo R."/>
            <person name="Ohm R.A."/>
            <person name="Bhattacharya S.S."/>
            <person name="Shirouzu T."/>
            <person name="Yoshinaga Y."/>
            <person name="Martin F.M."/>
            <person name="Grigoriev I.V."/>
            <person name="Hibbett D.S."/>
        </authorList>
    </citation>
    <scope>NUCLEOTIDE SEQUENCE [LARGE SCALE GENOMIC DNA]</scope>
    <source>
        <strain evidence="4 5">HHB12029</strain>
    </source>
</reference>
<evidence type="ECO:0000256" key="3">
    <source>
        <dbReference type="ARBA" id="ARBA00023002"/>
    </source>
</evidence>
<dbReference type="InterPro" id="IPR002347">
    <property type="entry name" value="SDR_fam"/>
</dbReference>